<dbReference type="Proteomes" id="UP000179807">
    <property type="component" value="Unassembled WGS sequence"/>
</dbReference>
<evidence type="ECO:0000313" key="3">
    <source>
        <dbReference type="EMBL" id="OHS96098.1"/>
    </source>
</evidence>
<keyword evidence="2" id="KW-0812">Transmembrane</keyword>
<keyword evidence="2" id="KW-0472">Membrane</keyword>
<evidence type="ECO:0000256" key="2">
    <source>
        <dbReference type="SAM" id="Phobius"/>
    </source>
</evidence>
<proteinExistence type="predicted"/>
<feature type="coiled-coil region" evidence="1">
    <location>
        <begin position="345"/>
        <end position="566"/>
    </location>
</feature>
<dbReference type="GO" id="GO:0000796">
    <property type="term" value="C:condensin complex"/>
    <property type="evidence" value="ECO:0007669"/>
    <property type="project" value="TreeGrafter"/>
</dbReference>
<reference evidence="3" key="1">
    <citation type="submission" date="2016-10" db="EMBL/GenBank/DDBJ databases">
        <authorList>
            <person name="Benchimol M."/>
            <person name="Almeida L.G."/>
            <person name="Vasconcelos A.T."/>
            <person name="Perreira-Neves A."/>
            <person name="Rosa I.A."/>
            <person name="Tasca T."/>
            <person name="Bogo M.R."/>
            <person name="de Souza W."/>
        </authorList>
    </citation>
    <scope>NUCLEOTIDE SEQUENCE [LARGE SCALE GENOMIC DNA]</scope>
    <source>
        <strain evidence="3">K</strain>
    </source>
</reference>
<dbReference type="GO" id="GO:0003682">
    <property type="term" value="F:chromatin binding"/>
    <property type="evidence" value="ECO:0007669"/>
    <property type="project" value="TreeGrafter"/>
</dbReference>
<dbReference type="SUPFAM" id="SSF57997">
    <property type="entry name" value="Tropomyosin"/>
    <property type="match status" value="1"/>
</dbReference>
<gene>
    <name evidence="3" type="ORF">TRFO_37769</name>
</gene>
<evidence type="ECO:0000313" key="4">
    <source>
        <dbReference type="Proteomes" id="UP000179807"/>
    </source>
</evidence>
<feature type="coiled-coil region" evidence="1">
    <location>
        <begin position="1106"/>
        <end position="1133"/>
    </location>
</feature>
<feature type="transmembrane region" description="Helical" evidence="2">
    <location>
        <begin position="21"/>
        <end position="38"/>
    </location>
</feature>
<dbReference type="RefSeq" id="XP_068349235.1">
    <property type="nucleotide sequence ID" value="XM_068511626.1"/>
</dbReference>
<feature type="coiled-coil region" evidence="1">
    <location>
        <begin position="762"/>
        <end position="895"/>
    </location>
</feature>
<dbReference type="GeneID" id="94846330"/>
<sequence length="1681" mass="195440">MLNIINHKIIFKNDHSKSIRLLLYFFFYLHLFVLNPSPRLTRSKIIPKDTDSVAQSIYLERKRTFLASLDTILRQIGCLNRRDITKHIDDTVNDNLNSEREVFISKITNIILKDTEHAKESFDAMCSKLVGIADRGMFSESSIRSTVSRIRSKNPKNITDQPILNLLSSQMNQLSQLRGEIGFLKSSVLSIISSFLSSLTQSRQKIKSSVLRALNEANMRNEQLEIQLKAQQKSSQERESKIASLEQKLAELNDQVVFLKQQRASNARVTHLERQLAEKNRQLEEQKQQMDETIAELEQELEDKTNFLEEQRKSSNAQIFQLEQRLDSELTKMSMSGLSINGDEIEELEAQIAERDQIIEQQKRSSQIHIAQLEELLENQRQKSTNLNAQLKSKDQELEQIKLSISNYESQLSQRTDEITLLEAERTMSHSTMTLAELEDMKAETQEKEEEIQQLKSQLESMSNYNQEIDTLRTSYLKKSQEVDELKKSTEIAQKNAIELENKNRSLIQSYKALELQLSHGKNEQTSLQSDIDHALMICQIRKKKIKQLKNENVDLRNQLAKFKKLIDDKDLELTKMRQTKYDENLEASYLKQQLSVSQTDTERHNSMINTMKEKLANSLSILQEKERVIDEMMEMDKQKAAEIDSLNKQLTKLTKDKAVVQSKLDLINKTQQLDEQQKKLQEQDDLIRKLSSALTHSKANQKSVELIAKEQQTRIKELVSNLKENRQTIRENESEIHRLLDLTADLTNQHSTITEQNDAKINQFRDQTDQNNLKLEKLTRKNASLTHNINQLQEKIKSLNSEIESLKMQNLKLEAENTDMNDQINTTMKPLQQENNKLRTKLAKLTTSNQEITEKQEKFESQYTELRLQSQSKISVLEKRVNDLTNQLQQTKYDYDANISEMEKHFQSMNLRLKGTNSSNDEYTALYQELQKLFCATSFENLLLKSTEKVNECASLQNELQTMKSNAEKLSKTMFDKDRKVENLANEKRQLSELNEQLREKLHSSETDKLKLLDQIEKLNITLKIEKEEHETTKLCFDELRDDLSGFKNLIQFDSVSELKKQITRILEDNSKVSESSYQSSTAILQLESQITKLKKENTDNTAFIKEQNATISQLSKSEKDLKNEVLRLSKNSSQSTFELQNQLQKTKDQLKLILSSISKLHEIVTFTSNDDIYIAVSSTIHQKDQKIEDLQHQVRKYEVKSNEDQIKLDSSLNRINEMQNEIAKLRNEQFEHKREKTQTDKDLSNFERKYNALRNEIDHLNSHNSKLHKQISNIIPFNTFDELPTAIYGFKEEFDLQKQKNKMLKENNNQLRKQLSESENNLENATRQLMELQQEKIGINSQMKRKEIIDSQIYGVTTLQELPKKFTEIKQKLEDTEQRLEIMGDKCKNLNKKLLSTDQELFLMKTNYEELMTTNAAIQKQLDQTTKKNIQLEDTVQSMTNQVIQYEERFNILEDKNSEFKEKVSDYDKVINQLNDVLDFEDSDGLVQVVKDLKNENDQIAGALFNTKRQLKEMFESLPDLILTSDINVPMSNSMLNEIKEYLTDMSASANSYSKNEKFIVSQATKNGYQGSEIGGALNHISAMIEESKKNKEECIQLKEKMRLIESNSIDSDNNMKVDYENQIKQIQNLLDESNDRNEKLNQVKNNLIRLKAGELVDEELLKEELTEKELDKIGIVVA</sequence>
<keyword evidence="4" id="KW-1185">Reference proteome</keyword>
<keyword evidence="1" id="KW-0175">Coiled coil</keyword>
<dbReference type="Gene3D" id="1.20.5.170">
    <property type="match status" value="1"/>
</dbReference>
<keyword evidence="2" id="KW-1133">Transmembrane helix</keyword>
<organism evidence="3 4">
    <name type="scientific">Tritrichomonas foetus</name>
    <dbReference type="NCBI Taxonomy" id="1144522"/>
    <lineage>
        <taxon>Eukaryota</taxon>
        <taxon>Metamonada</taxon>
        <taxon>Parabasalia</taxon>
        <taxon>Tritrichomonadida</taxon>
        <taxon>Tritrichomonadidae</taxon>
        <taxon>Tritrichomonas</taxon>
    </lineage>
</organism>
<feature type="coiled-coil region" evidence="1">
    <location>
        <begin position="1296"/>
        <end position="1465"/>
    </location>
</feature>
<comment type="caution">
    <text evidence="3">The sequence shown here is derived from an EMBL/GenBank/DDBJ whole genome shotgun (WGS) entry which is preliminary data.</text>
</comment>
<dbReference type="PANTHER" id="PTHR43941:SF1">
    <property type="entry name" value="STRUCTURAL MAINTENANCE OF CHROMOSOMES PROTEIN 2"/>
    <property type="match status" value="1"/>
</dbReference>
<feature type="coiled-coil region" evidence="1">
    <location>
        <begin position="1612"/>
        <end position="1653"/>
    </location>
</feature>
<name>A0A1J4JAA1_9EUKA</name>
<feature type="coiled-coil region" evidence="1">
    <location>
        <begin position="1182"/>
        <end position="1272"/>
    </location>
</feature>
<feature type="coiled-coil region" evidence="1">
    <location>
        <begin position="644"/>
        <end position="736"/>
    </location>
</feature>
<dbReference type="VEuPathDB" id="TrichDB:TRFO_37769"/>
<feature type="coiled-coil region" evidence="1">
    <location>
        <begin position="954"/>
        <end position="1034"/>
    </location>
</feature>
<feature type="coiled-coil region" evidence="1">
    <location>
        <begin position="207"/>
        <end position="318"/>
    </location>
</feature>
<protein>
    <submittedName>
        <fullName evidence="3">Uncharacterized protein</fullName>
    </submittedName>
</protein>
<accession>A0A1J4JAA1</accession>
<dbReference type="GO" id="GO:0007076">
    <property type="term" value="P:mitotic chromosome condensation"/>
    <property type="evidence" value="ECO:0007669"/>
    <property type="project" value="TreeGrafter"/>
</dbReference>
<dbReference type="PANTHER" id="PTHR43941">
    <property type="entry name" value="STRUCTURAL MAINTENANCE OF CHROMOSOMES PROTEIN 2"/>
    <property type="match status" value="1"/>
</dbReference>
<evidence type="ECO:0000256" key="1">
    <source>
        <dbReference type="SAM" id="Coils"/>
    </source>
</evidence>
<dbReference type="EMBL" id="MLAK01001200">
    <property type="protein sequence ID" value="OHS96098.1"/>
    <property type="molecule type" value="Genomic_DNA"/>
</dbReference>
<dbReference type="GO" id="GO:0000793">
    <property type="term" value="C:condensed chromosome"/>
    <property type="evidence" value="ECO:0007669"/>
    <property type="project" value="TreeGrafter"/>
</dbReference>
<dbReference type="GO" id="GO:0000785">
    <property type="term" value="C:chromatin"/>
    <property type="evidence" value="ECO:0007669"/>
    <property type="project" value="TreeGrafter"/>
</dbReference>
<dbReference type="Gene3D" id="1.10.287.1490">
    <property type="match status" value="1"/>
</dbReference>